<dbReference type="PANTHER" id="PTHR45703:SF1">
    <property type="entry name" value="DYNEINS HEAVY CHAIN"/>
    <property type="match status" value="1"/>
</dbReference>
<comment type="caution">
    <text evidence="2">The sequence shown here is derived from an EMBL/GenBank/DDBJ whole genome shotgun (WGS) entry which is preliminary data.</text>
</comment>
<dbReference type="Gene3D" id="1.20.140.100">
    <property type="entry name" value="Dynein heavy chain, N-terminal domain 2"/>
    <property type="match status" value="1"/>
</dbReference>
<dbReference type="InterPro" id="IPR013602">
    <property type="entry name" value="Dynein_heavy_linker"/>
</dbReference>
<sequence length="155" mass="17778">ALADITGFEVKRDEVTSLKRLLDQEVAAQLQRITELSDQASREWSIERALDKMATDWDGLTFELGSWKDTGTFILKGGPVDEAQALLDDHIVKSQAMTASPFARPFIDRLGPWEKKLVRFQDILEQWLRCQGKWLYLEPIFGAEEIMKQIPREGQ</sequence>
<dbReference type="AlphaFoldDB" id="A0A699YJL4"/>
<dbReference type="Pfam" id="PF08393">
    <property type="entry name" value="DHC_N2"/>
    <property type="match status" value="1"/>
</dbReference>
<proteinExistence type="predicted"/>
<accession>A0A699YJL4</accession>
<dbReference type="InterPro" id="IPR026983">
    <property type="entry name" value="DHC"/>
</dbReference>
<feature type="non-terminal residue" evidence="2">
    <location>
        <position position="155"/>
    </location>
</feature>
<dbReference type="InterPro" id="IPR042222">
    <property type="entry name" value="Dynein_2_N"/>
</dbReference>
<reference evidence="2 3" key="1">
    <citation type="submission" date="2020-02" db="EMBL/GenBank/DDBJ databases">
        <title>Draft genome sequence of Haematococcus lacustris strain NIES-144.</title>
        <authorList>
            <person name="Morimoto D."/>
            <person name="Nakagawa S."/>
            <person name="Yoshida T."/>
            <person name="Sawayama S."/>
        </authorList>
    </citation>
    <scope>NUCLEOTIDE SEQUENCE [LARGE SCALE GENOMIC DNA]</scope>
    <source>
        <strain evidence="2 3">NIES-144</strain>
    </source>
</reference>
<evidence type="ECO:0000313" key="2">
    <source>
        <dbReference type="EMBL" id="GFH10427.1"/>
    </source>
</evidence>
<organism evidence="2 3">
    <name type="scientific">Haematococcus lacustris</name>
    <name type="common">Green alga</name>
    <name type="synonym">Haematococcus pluvialis</name>
    <dbReference type="NCBI Taxonomy" id="44745"/>
    <lineage>
        <taxon>Eukaryota</taxon>
        <taxon>Viridiplantae</taxon>
        <taxon>Chlorophyta</taxon>
        <taxon>core chlorophytes</taxon>
        <taxon>Chlorophyceae</taxon>
        <taxon>CS clade</taxon>
        <taxon>Chlamydomonadales</taxon>
        <taxon>Haematococcaceae</taxon>
        <taxon>Haematococcus</taxon>
    </lineage>
</organism>
<dbReference type="GO" id="GO:0051959">
    <property type="term" value="F:dynein light intermediate chain binding"/>
    <property type="evidence" value="ECO:0007669"/>
    <property type="project" value="InterPro"/>
</dbReference>
<dbReference type="PANTHER" id="PTHR45703">
    <property type="entry name" value="DYNEIN HEAVY CHAIN"/>
    <property type="match status" value="1"/>
</dbReference>
<dbReference type="EMBL" id="BLLF01000314">
    <property type="protein sequence ID" value="GFH10427.1"/>
    <property type="molecule type" value="Genomic_DNA"/>
</dbReference>
<dbReference type="GO" id="GO:0007018">
    <property type="term" value="P:microtubule-based movement"/>
    <property type="evidence" value="ECO:0007669"/>
    <property type="project" value="InterPro"/>
</dbReference>
<dbReference type="GO" id="GO:0030286">
    <property type="term" value="C:dynein complex"/>
    <property type="evidence" value="ECO:0007669"/>
    <property type="project" value="InterPro"/>
</dbReference>
<keyword evidence="3" id="KW-1185">Reference proteome</keyword>
<feature type="domain" description="Dynein heavy chain linker" evidence="1">
    <location>
        <begin position="2"/>
        <end position="154"/>
    </location>
</feature>
<name>A0A699YJL4_HAELA</name>
<protein>
    <recommendedName>
        <fullName evidence="1">Dynein heavy chain linker domain-containing protein</fullName>
    </recommendedName>
</protein>
<gene>
    <name evidence="2" type="ORF">HaLaN_05737</name>
</gene>
<feature type="non-terminal residue" evidence="2">
    <location>
        <position position="1"/>
    </location>
</feature>
<dbReference type="Proteomes" id="UP000485058">
    <property type="component" value="Unassembled WGS sequence"/>
</dbReference>
<dbReference type="GO" id="GO:0045505">
    <property type="term" value="F:dynein intermediate chain binding"/>
    <property type="evidence" value="ECO:0007669"/>
    <property type="project" value="InterPro"/>
</dbReference>
<evidence type="ECO:0000259" key="1">
    <source>
        <dbReference type="Pfam" id="PF08393"/>
    </source>
</evidence>
<evidence type="ECO:0000313" key="3">
    <source>
        <dbReference type="Proteomes" id="UP000485058"/>
    </source>
</evidence>